<evidence type="ECO:0000313" key="3">
    <source>
        <dbReference type="Proteomes" id="UP001604336"/>
    </source>
</evidence>
<sequence>MEPLPVQQEKSLSSGDHNDRVGNEKRTDRFEMQETTSQESKTGYSYSENGETYETGIPAPSVVSAASQAPPGKVLVPAAIDQRHRQALAAFQVLKVIEADVQPRDLCTLQEYARWLVLASSALSRNTMSKVCPAMYIDNVSELAFDDITPEDFDFPSIQGLAEAGLIASKLSRHDMQSSLDEDPTPLCFSPESFVSDEILACSLRDAQSTCIVL</sequence>
<reference evidence="3" key="1">
    <citation type="submission" date="2024-07" db="EMBL/GenBank/DDBJ databases">
        <title>Two chromosome-level genome assemblies of Korean endemic species Abeliophyllum distichum and Forsythia ovata (Oleaceae).</title>
        <authorList>
            <person name="Jang H."/>
        </authorList>
    </citation>
    <scope>NUCLEOTIDE SEQUENCE [LARGE SCALE GENOMIC DNA]</scope>
</reference>
<gene>
    <name evidence="2" type="ORF">Adt_03049</name>
</gene>
<proteinExistence type="predicted"/>
<feature type="compositionally biased region" description="Polar residues" evidence="1">
    <location>
        <begin position="33"/>
        <end position="52"/>
    </location>
</feature>
<evidence type="ECO:0000313" key="2">
    <source>
        <dbReference type="EMBL" id="KAL2542071.1"/>
    </source>
</evidence>
<name>A0ABD1VXE8_9LAMI</name>
<dbReference type="EMBL" id="JBFOLK010000001">
    <property type="protein sequence ID" value="KAL2542071.1"/>
    <property type="molecule type" value="Genomic_DNA"/>
</dbReference>
<organism evidence="2 3">
    <name type="scientific">Abeliophyllum distichum</name>
    <dbReference type="NCBI Taxonomy" id="126358"/>
    <lineage>
        <taxon>Eukaryota</taxon>
        <taxon>Viridiplantae</taxon>
        <taxon>Streptophyta</taxon>
        <taxon>Embryophyta</taxon>
        <taxon>Tracheophyta</taxon>
        <taxon>Spermatophyta</taxon>
        <taxon>Magnoliopsida</taxon>
        <taxon>eudicotyledons</taxon>
        <taxon>Gunneridae</taxon>
        <taxon>Pentapetalae</taxon>
        <taxon>asterids</taxon>
        <taxon>lamiids</taxon>
        <taxon>Lamiales</taxon>
        <taxon>Oleaceae</taxon>
        <taxon>Forsythieae</taxon>
        <taxon>Abeliophyllum</taxon>
    </lineage>
</organism>
<evidence type="ECO:0000256" key="1">
    <source>
        <dbReference type="SAM" id="MobiDB-lite"/>
    </source>
</evidence>
<feature type="compositionally biased region" description="Basic and acidic residues" evidence="1">
    <location>
        <begin position="16"/>
        <end position="32"/>
    </location>
</feature>
<accession>A0ABD1VXE8</accession>
<dbReference type="PANTHER" id="PTHR33740:SF3">
    <property type="entry name" value="GPI-ANCHORED ADHESIN-LIKE PROTEIN"/>
    <property type="match status" value="1"/>
</dbReference>
<feature type="region of interest" description="Disordered" evidence="1">
    <location>
        <begin position="1"/>
        <end position="57"/>
    </location>
</feature>
<dbReference type="AlphaFoldDB" id="A0ABD1VXE8"/>
<keyword evidence="3" id="KW-1185">Reference proteome</keyword>
<dbReference type="PANTHER" id="PTHR33740">
    <property type="entry name" value="GPI-ANCHORED ADHESIN-LIKE PROTEIN"/>
    <property type="match status" value="1"/>
</dbReference>
<protein>
    <submittedName>
        <fullName evidence="2">S-layer-like proteiny domain</fullName>
    </submittedName>
</protein>
<comment type="caution">
    <text evidence="2">The sequence shown here is derived from an EMBL/GenBank/DDBJ whole genome shotgun (WGS) entry which is preliminary data.</text>
</comment>
<dbReference type="Proteomes" id="UP001604336">
    <property type="component" value="Unassembled WGS sequence"/>
</dbReference>